<evidence type="ECO:0000313" key="5">
    <source>
        <dbReference type="EMBL" id="MCK8487952.1"/>
    </source>
</evidence>
<dbReference type="Pfam" id="PF00728">
    <property type="entry name" value="Glyco_hydro_20"/>
    <property type="match status" value="1"/>
</dbReference>
<dbReference type="GO" id="GO:0005975">
    <property type="term" value="P:carbohydrate metabolic process"/>
    <property type="evidence" value="ECO:0007669"/>
    <property type="project" value="InterPro"/>
</dbReference>
<evidence type="ECO:0000256" key="2">
    <source>
        <dbReference type="ARBA" id="ARBA00022801"/>
    </source>
</evidence>
<dbReference type="AlphaFoldDB" id="A0A9X2BQK6"/>
<evidence type="ECO:0000313" key="6">
    <source>
        <dbReference type="Proteomes" id="UP001139534"/>
    </source>
</evidence>
<dbReference type="InterPro" id="IPR015883">
    <property type="entry name" value="Glyco_hydro_20_cat"/>
</dbReference>
<name>A0A9X2BQK6_9BACL</name>
<protein>
    <submittedName>
        <fullName evidence="5">Beta-N-acetylhexosaminidase</fullName>
    </submittedName>
</protein>
<dbReference type="EMBL" id="JALPRK010000010">
    <property type="protein sequence ID" value="MCK8487952.1"/>
    <property type="molecule type" value="Genomic_DNA"/>
</dbReference>
<dbReference type="InterPro" id="IPR041063">
    <property type="entry name" value="Glyco_H_20C_C"/>
</dbReference>
<gene>
    <name evidence="5" type="ORF">M0651_12285</name>
</gene>
<evidence type="ECO:0000259" key="3">
    <source>
        <dbReference type="Pfam" id="PF00728"/>
    </source>
</evidence>
<accession>A0A9X2BQK6</accession>
<organism evidence="5 6">
    <name type="scientific">Paenibacillus mellifer</name>
    <dbReference type="NCBI Taxonomy" id="2937794"/>
    <lineage>
        <taxon>Bacteria</taxon>
        <taxon>Bacillati</taxon>
        <taxon>Bacillota</taxon>
        <taxon>Bacilli</taxon>
        <taxon>Bacillales</taxon>
        <taxon>Paenibacillaceae</taxon>
        <taxon>Paenibacillus</taxon>
    </lineage>
</organism>
<evidence type="ECO:0000259" key="4">
    <source>
        <dbReference type="Pfam" id="PF18088"/>
    </source>
</evidence>
<dbReference type="Proteomes" id="UP001139534">
    <property type="component" value="Unassembled WGS sequence"/>
</dbReference>
<dbReference type="InterPro" id="IPR017853">
    <property type="entry name" value="GH"/>
</dbReference>
<dbReference type="Gene3D" id="3.20.20.80">
    <property type="entry name" value="Glycosidases"/>
    <property type="match status" value="1"/>
</dbReference>
<comment type="caution">
    <text evidence="5">The sequence shown here is derived from an EMBL/GenBank/DDBJ whole genome shotgun (WGS) entry which is preliminary data.</text>
</comment>
<reference evidence="5" key="1">
    <citation type="submission" date="2022-04" db="EMBL/GenBank/DDBJ databases">
        <authorList>
            <person name="Seo M.-J."/>
        </authorList>
    </citation>
    <scope>NUCLEOTIDE SEQUENCE</scope>
    <source>
        <strain evidence="5">MBLB2552</strain>
    </source>
</reference>
<sequence length="631" mass="71990">MIIGIHLTDLTEEQLRAVTEVAGYLNIRLDDTGIPVVCQKRGTGIHVCFDGEEAVIEYEKDHQLIRAISRFTETLRREGKFEIHELPVYEQLGFMVDCSRNAVLHDQGFKELIRRLALMGYSEVQLYTEDTYELEGYPYFGYLRGRYNAEQLRDFDSYAALFGIELVPCIQTLAHLGQALRWQAHAPLVDCQDILLIDEPRTYELIDSMFAFMAAHVRSRRINIGMDEAHMMGLGKYLDKHGFQERSSLMLKHFGAVMDIARKYGYRTMMWSDMFFRLASSGEYYDAESPISSEIVKLIPEDVTLMYWDYYSETQEKYDGMLRKHKQLSDHVGFAGGAWKWMGFAPNNEFSRSVSLLAHHSCVKHGIKDVLITAWGDNGAEASVFSVLPSLQLWAELCYTGSFELEHIRMRFGTCTEGNYDDFMALDAANLVPGNPAPGASSVNPAKYLLYQDILCGLFDKHVLPGAYSEHYRKSAVEFERAIPRNSVWQPLFSLQASLCRLLELKSEAGISIRAAYRRGDLEELAHIAAVVLPELTLLSRRFMEDYRVQWLQENKIFGLDVFDLRMGGMLQRYETAKHRIEGYVSGELEQIDELEEELLPFDGLNDENGPRAISANLWHTIATPSVIAGV</sequence>
<evidence type="ECO:0000256" key="1">
    <source>
        <dbReference type="ARBA" id="ARBA00006285"/>
    </source>
</evidence>
<dbReference type="PANTHER" id="PTHR21040:SF8">
    <property type="entry name" value="BCDNA.GH04120"/>
    <property type="match status" value="1"/>
</dbReference>
<dbReference type="GO" id="GO:0004563">
    <property type="term" value="F:beta-N-acetylhexosaminidase activity"/>
    <property type="evidence" value="ECO:0007669"/>
    <property type="project" value="UniProtKB-ARBA"/>
</dbReference>
<proteinExistence type="inferred from homology"/>
<keyword evidence="2" id="KW-0378">Hydrolase</keyword>
<keyword evidence="6" id="KW-1185">Reference proteome</keyword>
<dbReference type="InterPro" id="IPR038901">
    <property type="entry name" value="HEXDC-like"/>
</dbReference>
<dbReference type="PANTHER" id="PTHR21040">
    <property type="entry name" value="BCDNA.GH04120"/>
    <property type="match status" value="1"/>
</dbReference>
<feature type="domain" description="Glycoside Hydrolase 20C C-terminal" evidence="4">
    <location>
        <begin position="421"/>
        <end position="609"/>
    </location>
</feature>
<dbReference type="SUPFAM" id="SSF51445">
    <property type="entry name" value="(Trans)glycosidases"/>
    <property type="match status" value="1"/>
</dbReference>
<feature type="domain" description="Glycoside hydrolase family 20 catalytic" evidence="3">
    <location>
        <begin position="142"/>
        <end position="313"/>
    </location>
</feature>
<dbReference type="Pfam" id="PF18088">
    <property type="entry name" value="Glyco_H_20C_C"/>
    <property type="match status" value="1"/>
</dbReference>
<dbReference type="RefSeq" id="WP_248552037.1">
    <property type="nucleotide sequence ID" value="NZ_JALPRK010000010.1"/>
</dbReference>
<dbReference type="Gene3D" id="1.20.120.670">
    <property type="entry name" value="N-acetyl-b-d-glucoasminidase"/>
    <property type="match status" value="1"/>
</dbReference>
<comment type="similarity">
    <text evidence="1">Belongs to the glycosyl hydrolase 20 family.</text>
</comment>
<dbReference type="CDD" id="cd06565">
    <property type="entry name" value="GH20_GcnA-like"/>
    <property type="match status" value="1"/>
</dbReference>